<protein>
    <recommendedName>
        <fullName evidence="3">Transposase InsH N-terminal domain-containing protein</fullName>
    </recommendedName>
</protein>
<sequence>MKQMPEKMNLHGSLHIAGMKGTEEDEVLAKIRYDRQYILGVTLSDQMIR</sequence>
<accession>A0ABW1IPA4</accession>
<evidence type="ECO:0008006" key="3">
    <source>
        <dbReference type="Google" id="ProtNLM"/>
    </source>
</evidence>
<proteinExistence type="predicted"/>
<dbReference type="EMBL" id="JBHSQV010000142">
    <property type="protein sequence ID" value="MFC5986913.1"/>
    <property type="molecule type" value="Genomic_DNA"/>
</dbReference>
<organism evidence="1 2">
    <name type="scientific">Marinicrinis lubricantis</name>
    <dbReference type="NCBI Taxonomy" id="2086470"/>
    <lineage>
        <taxon>Bacteria</taxon>
        <taxon>Bacillati</taxon>
        <taxon>Bacillota</taxon>
        <taxon>Bacilli</taxon>
        <taxon>Bacillales</taxon>
        <taxon>Paenibacillaceae</taxon>
    </lineage>
</organism>
<comment type="caution">
    <text evidence="1">The sequence shown here is derived from an EMBL/GenBank/DDBJ whole genome shotgun (WGS) entry which is preliminary data.</text>
</comment>
<evidence type="ECO:0000313" key="1">
    <source>
        <dbReference type="EMBL" id="MFC5986913.1"/>
    </source>
</evidence>
<reference evidence="2" key="1">
    <citation type="journal article" date="2019" name="Int. J. Syst. Evol. Microbiol.">
        <title>The Global Catalogue of Microorganisms (GCM) 10K type strain sequencing project: providing services to taxonomists for standard genome sequencing and annotation.</title>
        <authorList>
            <consortium name="The Broad Institute Genomics Platform"/>
            <consortium name="The Broad Institute Genome Sequencing Center for Infectious Disease"/>
            <person name="Wu L."/>
            <person name="Ma J."/>
        </authorList>
    </citation>
    <scope>NUCLEOTIDE SEQUENCE [LARGE SCALE GENOMIC DNA]</scope>
    <source>
        <strain evidence="2">CCM 8749</strain>
    </source>
</reference>
<name>A0ABW1IPA4_9BACL</name>
<dbReference type="Proteomes" id="UP001596250">
    <property type="component" value="Unassembled WGS sequence"/>
</dbReference>
<evidence type="ECO:0000313" key="2">
    <source>
        <dbReference type="Proteomes" id="UP001596250"/>
    </source>
</evidence>
<keyword evidence="2" id="KW-1185">Reference proteome</keyword>
<gene>
    <name evidence="1" type="ORF">ACFPXP_10850</name>
</gene>